<organism evidence="2 3">
    <name type="scientific">Salicibibacter cibarius</name>
    <dbReference type="NCBI Taxonomy" id="2743000"/>
    <lineage>
        <taxon>Bacteria</taxon>
        <taxon>Bacillati</taxon>
        <taxon>Bacillota</taxon>
        <taxon>Bacilli</taxon>
        <taxon>Bacillales</taxon>
        <taxon>Bacillaceae</taxon>
        <taxon>Salicibibacter</taxon>
    </lineage>
</organism>
<reference evidence="2 3" key="1">
    <citation type="submission" date="2020-06" db="EMBL/GenBank/DDBJ databases">
        <title>Genomic analysis of Salicibibacter sp. NKC5-3.</title>
        <authorList>
            <person name="Oh Y.J."/>
        </authorList>
    </citation>
    <scope>NUCLEOTIDE SEQUENCE [LARGE SCALE GENOMIC DNA]</scope>
    <source>
        <strain evidence="2 3">NKC5-3</strain>
    </source>
</reference>
<dbReference type="GO" id="GO:0005829">
    <property type="term" value="C:cytosol"/>
    <property type="evidence" value="ECO:0007669"/>
    <property type="project" value="TreeGrafter"/>
</dbReference>
<dbReference type="PANTHER" id="PTHR11365">
    <property type="entry name" value="5-OXOPROLINASE RELATED"/>
    <property type="match status" value="1"/>
</dbReference>
<gene>
    <name evidence="2" type="ORF">HUG15_09290</name>
</gene>
<dbReference type="GO" id="GO:0017168">
    <property type="term" value="F:5-oxoprolinase (ATP-hydrolyzing) activity"/>
    <property type="evidence" value="ECO:0007669"/>
    <property type="project" value="TreeGrafter"/>
</dbReference>
<name>A0A7T6Z2W7_9BACI</name>
<feature type="domain" description="Hydantoinase B/oxoprolinase" evidence="1">
    <location>
        <begin position="12"/>
        <end position="139"/>
    </location>
</feature>
<evidence type="ECO:0000313" key="2">
    <source>
        <dbReference type="EMBL" id="QQK75741.1"/>
    </source>
</evidence>
<dbReference type="InterPro" id="IPR045079">
    <property type="entry name" value="Oxoprolinase-like"/>
</dbReference>
<dbReference type="GO" id="GO:0006749">
    <property type="term" value="P:glutathione metabolic process"/>
    <property type="evidence" value="ECO:0007669"/>
    <property type="project" value="TreeGrafter"/>
</dbReference>
<dbReference type="Proteomes" id="UP000595823">
    <property type="component" value="Chromosome"/>
</dbReference>
<dbReference type="KEGG" id="scia:HUG15_09290"/>
<dbReference type="EMBL" id="CP054705">
    <property type="protein sequence ID" value="QQK75741.1"/>
    <property type="molecule type" value="Genomic_DNA"/>
</dbReference>
<keyword evidence="3" id="KW-1185">Reference proteome</keyword>
<protein>
    <submittedName>
        <fullName evidence="2">Hydantoinase B/oxoprolinase family protein</fullName>
    </submittedName>
</protein>
<dbReference type="AlphaFoldDB" id="A0A7T6Z2W7"/>
<evidence type="ECO:0000313" key="3">
    <source>
        <dbReference type="Proteomes" id="UP000595823"/>
    </source>
</evidence>
<proteinExistence type="predicted"/>
<evidence type="ECO:0000259" key="1">
    <source>
        <dbReference type="Pfam" id="PF02538"/>
    </source>
</evidence>
<accession>A0A7T6Z2W7</accession>
<dbReference type="Pfam" id="PF02538">
    <property type="entry name" value="Hydantoinase_B"/>
    <property type="match status" value="1"/>
</dbReference>
<sequence>MTKARNSNNMFDPVQVEVMWNRLITNLEEQAKTLIRTSFSNILSDAGDLSAGLFDSHGNMIAQANTGTPGHINTMALGVRHFLDKFPSERLNPGDVLIGNNPYEISGHLLDVTIVTPVFNDDNLIGYFASTCHVTDIGG</sequence>
<dbReference type="PANTHER" id="PTHR11365:SF23">
    <property type="entry name" value="HYPOTHETICAL 5-OXOPROLINASE (EUROFUNG)-RELATED"/>
    <property type="match status" value="1"/>
</dbReference>
<dbReference type="InterPro" id="IPR003692">
    <property type="entry name" value="Hydantoinase_B"/>
</dbReference>